<dbReference type="Pfam" id="PF07715">
    <property type="entry name" value="Plug"/>
    <property type="match status" value="1"/>
</dbReference>
<protein>
    <submittedName>
        <fullName evidence="15">Outer membrane receptor proteins, mostly Fe transport</fullName>
    </submittedName>
</protein>
<reference evidence="15 16" key="1">
    <citation type="submission" date="2016-10" db="EMBL/GenBank/DDBJ databases">
        <authorList>
            <person name="de Groot N.N."/>
        </authorList>
    </citation>
    <scope>NUCLEOTIDE SEQUENCE [LARGE SCALE GENOMIC DNA]</scope>
    <source>
        <strain evidence="15 16">CGMCC 1.3430</strain>
    </source>
</reference>
<dbReference type="InterPro" id="IPR036942">
    <property type="entry name" value="Beta-barrel_TonB_sf"/>
</dbReference>
<keyword evidence="10" id="KW-0998">Cell outer membrane</keyword>
<evidence type="ECO:0000256" key="1">
    <source>
        <dbReference type="ARBA" id="ARBA00004571"/>
    </source>
</evidence>
<keyword evidence="7" id="KW-0406">Ion transport</keyword>
<dbReference type="AlphaFoldDB" id="A0A1H4CJ85"/>
<keyword evidence="12" id="KW-0732">Signal</keyword>
<dbReference type="GO" id="GO:0006826">
    <property type="term" value="P:iron ion transport"/>
    <property type="evidence" value="ECO:0007669"/>
    <property type="project" value="UniProtKB-KW"/>
</dbReference>
<keyword evidence="5" id="KW-0812">Transmembrane</keyword>
<proteinExistence type="inferred from homology"/>
<keyword evidence="9 11" id="KW-0472">Membrane</keyword>
<keyword evidence="16" id="KW-1185">Reference proteome</keyword>
<evidence type="ECO:0000256" key="12">
    <source>
        <dbReference type="SAM" id="SignalP"/>
    </source>
</evidence>
<evidence type="ECO:0000313" key="15">
    <source>
        <dbReference type="EMBL" id="SEA60132.1"/>
    </source>
</evidence>
<keyword evidence="2" id="KW-0813">Transport</keyword>
<evidence type="ECO:0000256" key="10">
    <source>
        <dbReference type="ARBA" id="ARBA00023237"/>
    </source>
</evidence>
<keyword evidence="6" id="KW-0408">Iron</keyword>
<evidence type="ECO:0000256" key="9">
    <source>
        <dbReference type="ARBA" id="ARBA00023136"/>
    </source>
</evidence>
<feature type="signal peptide" evidence="12">
    <location>
        <begin position="1"/>
        <end position="24"/>
    </location>
</feature>
<evidence type="ECO:0000256" key="7">
    <source>
        <dbReference type="ARBA" id="ARBA00023065"/>
    </source>
</evidence>
<dbReference type="STRING" id="152573.SAMN04488051_104175"/>
<evidence type="ECO:0000259" key="14">
    <source>
        <dbReference type="Pfam" id="PF07715"/>
    </source>
</evidence>
<evidence type="ECO:0000256" key="6">
    <source>
        <dbReference type="ARBA" id="ARBA00023004"/>
    </source>
</evidence>
<dbReference type="PANTHER" id="PTHR32552">
    <property type="entry name" value="FERRICHROME IRON RECEPTOR-RELATED"/>
    <property type="match status" value="1"/>
</dbReference>
<keyword evidence="4" id="KW-0410">Iron transport</keyword>
<evidence type="ECO:0000256" key="3">
    <source>
        <dbReference type="ARBA" id="ARBA00022452"/>
    </source>
</evidence>
<organism evidence="15 16">
    <name type="scientific">Alkalimonas amylolytica</name>
    <dbReference type="NCBI Taxonomy" id="152573"/>
    <lineage>
        <taxon>Bacteria</taxon>
        <taxon>Pseudomonadati</taxon>
        <taxon>Pseudomonadota</taxon>
        <taxon>Gammaproteobacteria</taxon>
        <taxon>Alkalimonas</taxon>
    </lineage>
</organism>
<dbReference type="Gene3D" id="2.40.170.20">
    <property type="entry name" value="TonB-dependent receptor, beta-barrel domain"/>
    <property type="match status" value="1"/>
</dbReference>
<feature type="domain" description="TonB-dependent receptor-like beta-barrel" evidence="13">
    <location>
        <begin position="298"/>
        <end position="768"/>
    </location>
</feature>
<keyword evidence="15" id="KW-0675">Receptor</keyword>
<dbReference type="InterPro" id="IPR039426">
    <property type="entry name" value="TonB-dep_rcpt-like"/>
</dbReference>
<evidence type="ECO:0000256" key="8">
    <source>
        <dbReference type="ARBA" id="ARBA00023077"/>
    </source>
</evidence>
<evidence type="ECO:0000256" key="11">
    <source>
        <dbReference type="RuleBase" id="RU003357"/>
    </source>
</evidence>
<feature type="domain" description="TonB-dependent receptor plug" evidence="14">
    <location>
        <begin position="55"/>
        <end position="164"/>
    </location>
</feature>
<keyword evidence="8 11" id="KW-0798">TonB box</keyword>
<evidence type="ECO:0000256" key="2">
    <source>
        <dbReference type="ARBA" id="ARBA00022448"/>
    </source>
</evidence>
<feature type="chain" id="PRO_5011456580" evidence="12">
    <location>
        <begin position="25"/>
        <end position="804"/>
    </location>
</feature>
<dbReference type="OrthoDB" id="127311at2"/>
<dbReference type="EMBL" id="FNRM01000004">
    <property type="protein sequence ID" value="SEA60132.1"/>
    <property type="molecule type" value="Genomic_DNA"/>
</dbReference>
<dbReference type="PANTHER" id="PTHR32552:SF81">
    <property type="entry name" value="TONB-DEPENDENT OUTER MEMBRANE RECEPTOR"/>
    <property type="match status" value="1"/>
</dbReference>
<dbReference type="Pfam" id="PF00593">
    <property type="entry name" value="TonB_dep_Rec_b-barrel"/>
    <property type="match status" value="1"/>
</dbReference>
<evidence type="ECO:0000256" key="4">
    <source>
        <dbReference type="ARBA" id="ARBA00022496"/>
    </source>
</evidence>
<sequence length="804" mass="89937">MLPFKKRELSVWISAMLVSGAVIATEAEQGEDEQKKAQSIERITVTGTGRPKMASEIPMNITAMTEAELRENNIGNLKDLIADSVEIHAPDNSARFADSVSVRGLNVAGVNANNLQQFIRTTMAYYLDATPLPNINYRIKDVARVEQLIGPQGTLYGAGSLGGTIRYITNEPVLEEFQFDFNTNFYQTKGGGISNDTDVVFNIPMGERFAARLSLARLDEKGFTDRQVNPSWIAPGEGFPGNPNPDQTLYKRDDWQEVTGGRLTLLWQVSDDLRLKYSRTQQDQLANGTRGASRLPVNRACEGIEDCTFTSFDTPFQYNDRTVVSRFAEFADRDLKMDSIDLDWDLGFATLSSSTANYRDSSVGQADYAGAGNSFYGWVPGLALADGNDSAYMTFDNSYRGISHESRLTSNIEGPWSWIVGVYHTNQRRNYKFSEWFERLDEIASQVSWLGFDRATAGGNVGEGYREDLGSKYKETAFFGEVGYDITEKWNVTVGARVFNYTDIGSGFIRDYLGPTDSDRDFKGSGSGESFFKFNTAYFFSDEILGYFTYSQGYRRGGTNSFREDNGRPVAEDAQFYEPDSTDNFELGVKGFIADGFFVQANVYQIQWNNVQTYFSQTIEDFFPVNGTTNGPDAKTRGAELSMRYYLTDNLMLTYSTATTKGTWDETVTKCVYEESVANNECRTWMKGGSLGGNPKWRHNFGLRYTADLDNGMSLWGSVNGRYVGKVQNDRQDNPDAATFEYPSFTTFSANLGLGKDNWDVRLWATNLTNSDAIVSNQNSGILGRRTIALTPRTIGLSFSYSYF</sequence>
<accession>A0A1H4CJ85</accession>
<comment type="subcellular location">
    <subcellularLocation>
        <location evidence="1">Cell outer membrane</location>
        <topology evidence="1">Multi-pass membrane protein</topology>
    </subcellularLocation>
</comment>
<dbReference type="InterPro" id="IPR012910">
    <property type="entry name" value="Plug_dom"/>
</dbReference>
<evidence type="ECO:0000256" key="5">
    <source>
        <dbReference type="ARBA" id="ARBA00022692"/>
    </source>
</evidence>
<keyword evidence="3" id="KW-1134">Transmembrane beta strand</keyword>
<evidence type="ECO:0000313" key="16">
    <source>
        <dbReference type="Proteomes" id="UP000198773"/>
    </source>
</evidence>
<evidence type="ECO:0000259" key="13">
    <source>
        <dbReference type="Pfam" id="PF00593"/>
    </source>
</evidence>
<dbReference type="RefSeq" id="WP_091342344.1">
    <property type="nucleotide sequence ID" value="NZ_FNRM01000004.1"/>
</dbReference>
<name>A0A1H4CJ85_ALKAM</name>
<dbReference type="Proteomes" id="UP000198773">
    <property type="component" value="Unassembled WGS sequence"/>
</dbReference>
<dbReference type="InterPro" id="IPR000531">
    <property type="entry name" value="Beta-barrel_TonB"/>
</dbReference>
<comment type="similarity">
    <text evidence="11">Belongs to the TonB-dependent receptor family.</text>
</comment>
<dbReference type="GO" id="GO:0009279">
    <property type="term" value="C:cell outer membrane"/>
    <property type="evidence" value="ECO:0007669"/>
    <property type="project" value="UniProtKB-SubCell"/>
</dbReference>
<gene>
    <name evidence="15" type="ORF">SAMN04488051_104175</name>
</gene>
<dbReference type="SUPFAM" id="SSF56935">
    <property type="entry name" value="Porins"/>
    <property type="match status" value="1"/>
</dbReference>